<dbReference type="PANTHER" id="PTHR38221:SF1">
    <property type="entry name" value="OVULE PROTEIN"/>
    <property type="match status" value="1"/>
</dbReference>
<accession>A0AAW1IR56</accession>
<evidence type="ECO:0000313" key="3">
    <source>
        <dbReference type="Proteomes" id="UP001443914"/>
    </source>
</evidence>
<gene>
    <name evidence="2" type="ORF">RND81_09G257200</name>
</gene>
<feature type="region of interest" description="Disordered" evidence="1">
    <location>
        <begin position="328"/>
        <end position="351"/>
    </location>
</feature>
<dbReference type="EMBL" id="JBDFQZ010000009">
    <property type="protein sequence ID" value="KAK9692335.1"/>
    <property type="molecule type" value="Genomic_DNA"/>
</dbReference>
<evidence type="ECO:0000256" key="1">
    <source>
        <dbReference type="SAM" id="MobiDB-lite"/>
    </source>
</evidence>
<reference evidence="2" key="1">
    <citation type="submission" date="2024-03" db="EMBL/GenBank/DDBJ databases">
        <title>WGS assembly of Saponaria officinalis var. Norfolk2.</title>
        <authorList>
            <person name="Jenkins J."/>
            <person name="Shu S."/>
            <person name="Grimwood J."/>
            <person name="Barry K."/>
            <person name="Goodstein D."/>
            <person name="Schmutz J."/>
            <person name="Leebens-Mack J."/>
            <person name="Osbourn A."/>
        </authorList>
    </citation>
    <scope>NUCLEOTIDE SEQUENCE [LARGE SCALE GENOMIC DNA]</scope>
    <source>
        <strain evidence="2">JIC</strain>
    </source>
</reference>
<dbReference type="AlphaFoldDB" id="A0AAW1IR56"/>
<protein>
    <submittedName>
        <fullName evidence="2">Uncharacterized protein</fullName>
    </submittedName>
</protein>
<name>A0AAW1IR56_SAPOF</name>
<feature type="region of interest" description="Disordered" evidence="1">
    <location>
        <begin position="369"/>
        <end position="397"/>
    </location>
</feature>
<keyword evidence="3" id="KW-1185">Reference proteome</keyword>
<comment type="caution">
    <text evidence="2">The sequence shown here is derived from an EMBL/GenBank/DDBJ whole genome shotgun (WGS) entry which is preliminary data.</text>
</comment>
<dbReference type="Proteomes" id="UP001443914">
    <property type="component" value="Unassembled WGS sequence"/>
</dbReference>
<evidence type="ECO:0000313" key="2">
    <source>
        <dbReference type="EMBL" id="KAK9692335.1"/>
    </source>
</evidence>
<feature type="compositionally biased region" description="Basic and acidic residues" evidence="1">
    <location>
        <begin position="328"/>
        <end position="344"/>
    </location>
</feature>
<proteinExistence type="predicted"/>
<organism evidence="2 3">
    <name type="scientific">Saponaria officinalis</name>
    <name type="common">Common soapwort</name>
    <name type="synonym">Lychnis saponaria</name>
    <dbReference type="NCBI Taxonomy" id="3572"/>
    <lineage>
        <taxon>Eukaryota</taxon>
        <taxon>Viridiplantae</taxon>
        <taxon>Streptophyta</taxon>
        <taxon>Embryophyta</taxon>
        <taxon>Tracheophyta</taxon>
        <taxon>Spermatophyta</taxon>
        <taxon>Magnoliopsida</taxon>
        <taxon>eudicotyledons</taxon>
        <taxon>Gunneridae</taxon>
        <taxon>Pentapetalae</taxon>
        <taxon>Caryophyllales</taxon>
        <taxon>Caryophyllaceae</taxon>
        <taxon>Caryophylleae</taxon>
        <taxon>Saponaria</taxon>
    </lineage>
</organism>
<dbReference type="PANTHER" id="PTHR38221">
    <property type="entry name" value="BNAA04G14260D PROTEIN"/>
    <property type="match status" value="1"/>
</dbReference>
<feature type="region of interest" description="Disordered" evidence="1">
    <location>
        <begin position="231"/>
        <end position="307"/>
    </location>
</feature>
<sequence>MVVDPIGFIEAKCFISPSQQSTLSTAPFVRFHDFFAAAVDDLPWPESSDDDADVTLPVDDVVTIRFCSAPSSPELVVVEDVNCNRNDVELGISDEVGFSGERMENFASPPLKTVDDVADDGDDVSGVENGVELGFSGERRMMMEKSAPPPSAPPMTTADDVADDDDGMNGAQYDVESGICEDVGFSGERKKTVEELAPPSPPNNVDDGVNGAQNDVESGNFEELRFSGVRKGSVEKSASPSPPLTMADNVDEDDNNANGAQNDVELAISDELGFNQRRKRARDDTGLSSDELAFPPTAKKSKLTVEDTDVDHSVGECDDVVSEEKCENDLKNGGKSKIENDLKNGGKSSSGNAMKYLIEMLRILGENQKKLNQSDDDDFLETAKRRGYTFPQPRRLG</sequence>